<dbReference type="AlphaFoldDB" id="A0A6J4ZX92"/>
<evidence type="ECO:0000313" key="1">
    <source>
        <dbReference type="EMBL" id="CAB3638568.1"/>
    </source>
</evidence>
<dbReference type="EMBL" id="CADIJZ010000001">
    <property type="protein sequence ID" value="CAB3638568.1"/>
    <property type="molecule type" value="Genomic_DNA"/>
</dbReference>
<gene>
    <name evidence="1" type="ORF">LMG27174_00327</name>
</gene>
<sequence>MECTGANGLASSDTGEAVVRSFSDPRNCASFLTMLYRVAQQKRMSDTLSRTEAKRHFT</sequence>
<accession>A0A6J4ZX92</accession>
<name>A0A6J4ZX92_9BURK</name>
<protein>
    <submittedName>
        <fullName evidence="1">Uncharacterized protein</fullName>
    </submittedName>
</protein>
<evidence type="ECO:0000313" key="2">
    <source>
        <dbReference type="Proteomes" id="UP000494205"/>
    </source>
</evidence>
<reference evidence="1 2" key="1">
    <citation type="submission" date="2020-04" db="EMBL/GenBank/DDBJ databases">
        <authorList>
            <person name="De Canck E."/>
        </authorList>
    </citation>
    <scope>NUCLEOTIDE SEQUENCE [LARGE SCALE GENOMIC DNA]</scope>
    <source>
        <strain evidence="1 2">LMG 27174</strain>
    </source>
</reference>
<dbReference type="Proteomes" id="UP000494205">
    <property type="component" value="Unassembled WGS sequence"/>
</dbReference>
<proteinExistence type="predicted"/>
<organism evidence="1 2">
    <name type="scientific">Paraburkholderia rhynchosiae</name>
    <dbReference type="NCBI Taxonomy" id="487049"/>
    <lineage>
        <taxon>Bacteria</taxon>
        <taxon>Pseudomonadati</taxon>
        <taxon>Pseudomonadota</taxon>
        <taxon>Betaproteobacteria</taxon>
        <taxon>Burkholderiales</taxon>
        <taxon>Burkholderiaceae</taxon>
        <taxon>Paraburkholderia</taxon>
    </lineage>
</organism>